<accession>A0A498HGP0</accession>
<comment type="caution">
    <text evidence="4">The sequence shown here is derived from an EMBL/GenBank/DDBJ whole genome shotgun (WGS) entry which is preliminary data.</text>
</comment>
<gene>
    <name evidence="4" type="ORF">DVH24_031375</name>
</gene>
<dbReference type="Gene3D" id="3.90.730.10">
    <property type="entry name" value="Ribonuclease T2-like"/>
    <property type="match status" value="1"/>
</dbReference>
<proteinExistence type="predicted"/>
<evidence type="ECO:0000313" key="5">
    <source>
        <dbReference type="Proteomes" id="UP000290289"/>
    </source>
</evidence>
<dbReference type="SUPFAM" id="SSF55895">
    <property type="entry name" value="Ribonuclease Rh-like"/>
    <property type="match status" value="1"/>
</dbReference>
<evidence type="ECO:0000313" key="4">
    <source>
        <dbReference type="EMBL" id="RXH69042.1"/>
    </source>
</evidence>
<evidence type="ECO:0000256" key="2">
    <source>
        <dbReference type="ARBA" id="ARBA00023180"/>
    </source>
</evidence>
<keyword evidence="1" id="KW-0732">Signal</keyword>
<organism evidence="4 5">
    <name type="scientific">Malus domestica</name>
    <name type="common">Apple</name>
    <name type="synonym">Pyrus malus</name>
    <dbReference type="NCBI Taxonomy" id="3750"/>
    <lineage>
        <taxon>Eukaryota</taxon>
        <taxon>Viridiplantae</taxon>
        <taxon>Streptophyta</taxon>
        <taxon>Embryophyta</taxon>
        <taxon>Tracheophyta</taxon>
        <taxon>Spermatophyta</taxon>
        <taxon>Magnoliopsida</taxon>
        <taxon>eudicotyledons</taxon>
        <taxon>Gunneridae</taxon>
        <taxon>Pentapetalae</taxon>
        <taxon>rosids</taxon>
        <taxon>fabids</taxon>
        <taxon>Rosales</taxon>
        <taxon>Rosaceae</taxon>
        <taxon>Amygdaloideae</taxon>
        <taxon>Maleae</taxon>
        <taxon>Malus</taxon>
    </lineage>
</organism>
<dbReference type="EMBL" id="RDQH01000343">
    <property type="protein sequence ID" value="RXH69042.1"/>
    <property type="molecule type" value="Genomic_DNA"/>
</dbReference>
<evidence type="ECO:0000256" key="1">
    <source>
        <dbReference type="ARBA" id="ARBA00022729"/>
    </source>
</evidence>
<dbReference type="InterPro" id="IPR036430">
    <property type="entry name" value="RNase_T2-like_sf"/>
</dbReference>
<sequence>MHSIKPVIKAYGLKKGKKHGNYGSPTTKNEKGYFEAVIKMYNTIEKQNVSEIISKAKIEPDGRKLKMPAKIEPDGRKLKMPYAKKDDTNMT</sequence>
<protein>
    <submittedName>
        <fullName evidence="4">Uncharacterized protein</fullName>
    </submittedName>
</protein>
<reference evidence="4 5" key="1">
    <citation type="submission" date="2018-10" db="EMBL/GenBank/DDBJ databases">
        <title>A high-quality apple genome assembly.</title>
        <authorList>
            <person name="Hu J."/>
        </authorList>
    </citation>
    <scope>NUCLEOTIDE SEQUENCE [LARGE SCALE GENOMIC DNA]</scope>
    <source>
        <strain evidence="5">cv. HFTH1</strain>
        <tissue evidence="4">Young leaf</tissue>
    </source>
</reference>
<name>A0A498HGP0_MALDO</name>
<dbReference type="Proteomes" id="UP000290289">
    <property type="component" value="Chromosome 17"/>
</dbReference>
<dbReference type="SMR" id="A0A498HGP0"/>
<dbReference type="GO" id="GO:0003723">
    <property type="term" value="F:RNA binding"/>
    <property type="evidence" value="ECO:0007669"/>
    <property type="project" value="InterPro"/>
</dbReference>
<dbReference type="AlphaFoldDB" id="A0A498HGP0"/>
<dbReference type="GO" id="GO:0033897">
    <property type="term" value="F:ribonuclease T2 activity"/>
    <property type="evidence" value="ECO:0007669"/>
    <property type="project" value="InterPro"/>
</dbReference>
<evidence type="ECO:0000256" key="3">
    <source>
        <dbReference type="SAM" id="MobiDB-lite"/>
    </source>
</evidence>
<feature type="region of interest" description="Disordered" evidence="3">
    <location>
        <begin position="64"/>
        <end position="91"/>
    </location>
</feature>
<keyword evidence="2" id="KW-0325">Glycoprotein</keyword>
<keyword evidence="5" id="KW-1185">Reference proteome</keyword>